<evidence type="ECO:0000313" key="2">
    <source>
        <dbReference type="Proteomes" id="UP001159363"/>
    </source>
</evidence>
<keyword evidence="2" id="KW-1185">Reference proteome</keyword>
<reference evidence="1 2" key="1">
    <citation type="submission" date="2023-02" db="EMBL/GenBank/DDBJ databases">
        <title>LHISI_Scaffold_Assembly.</title>
        <authorList>
            <person name="Stuart O.P."/>
            <person name="Cleave R."/>
            <person name="Magrath M.J.L."/>
            <person name="Mikheyev A.S."/>
        </authorList>
    </citation>
    <scope>NUCLEOTIDE SEQUENCE [LARGE SCALE GENOMIC DNA]</scope>
    <source>
        <strain evidence="1">Daus_M_001</strain>
        <tissue evidence="1">Leg muscle</tissue>
    </source>
</reference>
<dbReference type="Proteomes" id="UP001159363">
    <property type="component" value="Chromosome 6"/>
</dbReference>
<proteinExistence type="predicted"/>
<organism evidence="1 2">
    <name type="scientific">Dryococelus australis</name>
    <dbReference type="NCBI Taxonomy" id="614101"/>
    <lineage>
        <taxon>Eukaryota</taxon>
        <taxon>Metazoa</taxon>
        <taxon>Ecdysozoa</taxon>
        <taxon>Arthropoda</taxon>
        <taxon>Hexapoda</taxon>
        <taxon>Insecta</taxon>
        <taxon>Pterygota</taxon>
        <taxon>Neoptera</taxon>
        <taxon>Polyneoptera</taxon>
        <taxon>Phasmatodea</taxon>
        <taxon>Verophasmatodea</taxon>
        <taxon>Anareolatae</taxon>
        <taxon>Phasmatidae</taxon>
        <taxon>Eurycanthinae</taxon>
        <taxon>Dryococelus</taxon>
    </lineage>
</organism>
<name>A0ABQ9H4V5_9NEOP</name>
<gene>
    <name evidence="1" type="ORF">PR048_019919</name>
</gene>
<sequence>MTSPNQAIQFVPKMFDRVEVGTLGGSVQSANIVVGAKIGSGPPFGPENTKPYNCNVYLYPNTTLLVNHQDSEVSSDGSSRNGTYSRAQFPVVAAQNGDRTEGLLFTLSFLYDTVLQPLMLTFNDHVESRDDPRRYVWRHLEMEVMPSSAVKVYDTRWHLRRVGIFPSTLRSLLYSLIYDQKERKLFSQREAGESAPVAVKARVCVCVFYSRDVKDGSLDRDPVTSSGRPIFFFHLPPGFSHMRAGVATAAISPKLEQFAKHKQITSVPCRRSAFYPSPHLVEHAPLCTPLFEIGYDSMAVFLTGILFLCGKFCLTAMENNCQPLATSFLATLLLCTSRIKTSSTQGEENGILPRKPVYQKHNSQMQTSGSDPVGNRTRFALVEGEHTVSSTNRAVFSWLYCLFLDIMPLQAQHLATIQLSKARHLAIIQPPQARRLAAIQPPQAQRFAAIQPPQAWRLATIQPSHARRLAAIQLPQARRLAAIHRSTSGIRERQNQLITSNAKDECEAVIVDISDIFSFNNHLIVSKLVRVDIYPAVSKTFPEE</sequence>
<comment type="caution">
    <text evidence="1">The sequence shown here is derived from an EMBL/GenBank/DDBJ whole genome shotgun (WGS) entry which is preliminary data.</text>
</comment>
<protein>
    <submittedName>
        <fullName evidence="1">Uncharacterized protein</fullName>
    </submittedName>
</protein>
<dbReference type="EMBL" id="JARBHB010000007">
    <property type="protein sequence ID" value="KAJ8879311.1"/>
    <property type="molecule type" value="Genomic_DNA"/>
</dbReference>
<evidence type="ECO:0000313" key="1">
    <source>
        <dbReference type="EMBL" id="KAJ8879311.1"/>
    </source>
</evidence>
<accession>A0ABQ9H4V5</accession>